<dbReference type="InterPro" id="IPR006366">
    <property type="entry name" value="CobA/CysG_C"/>
</dbReference>
<dbReference type="InterPro" id="IPR036108">
    <property type="entry name" value="4pyrrol_syn_uPrphyn_synt_sf"/>
</dbReference>
<evidence type="ECO:0000256" key="5">
    <source>
        <dbReference type="ARBA" id="ARBA00022679"/>
    </source>
</evidence>
<dbReference type="GO" id="GO:0004851">
    <property type="term" value="F:uroporphyrin-III C-methyltransferase activity"/>
    <property type="evidence" value="ECO:0007669"/>
    <property type="project" value="UniProtKB-EC"/>
</dbReference>
<comment type="similarity">
    <text evidence="1 9">Belongs to the precorrin methyltransferase family.</text>
</comment>
<dbReference type="CDD" id="cd11642">
    <property type="entry name" value="SUMT"/>
    <property type="match status" value="1"/>
</dbReference>
<evidence type="ECO:0000256" key="8">
    <source>
        <dbReference type="ARBA" id="ARBA00079776"/>
    </source>
</evidence>
<feature type="domain" description="Tetrapyrrole biosynthesis uroporphyrinogen III synthase" evidence="11">
    <location>
        <begin position="269"/>
        <end position="480"/>
    </location>
</feature>
<dbReference type="OrthoDB" id="9815856at2"/>
<keyword evidence="5 9" id="KW-0808">Transferase</keyword>
<dbReference type="SUPFAM" id="SSF53790">
    <property type="entry name" value="Tetrapyrrole methylase"/>
    <property type="match status" value="1"/>
</dbReference>
<dbReference type="AlphaFoldDB" id="A0A9X0YT10"/>
<evidence type="ECO:0000256" key="1">
    <source>
        <dbReference type="ARBA" id="ARBA00005879"/>
    </source>
</evidence>
<dbReference type="Pfam" id="PF02602">
    <property type="entry name" value="HEM4"/>
    <property type="match status" value="1"/>
</dbReference>
<dbReference type="EC" id="2.1.1.107" evidence="2"/>
<evidence type="ECO:0000313" key="12">
    <source>
        <dbReference type="EMBL" id="MBP2078398.1"/>
    </source>
</evidence>
<dbReference type="InterPro" id="IPR014776">
    <property type="entry name" value="4pyrrole_Mease_sub2"/>
</dbReference>
<accession>A0A9X0YT10</accession>
<feature type="domain" description="Tetrapyrrole methylase" evidence="10">
    <location>
        <begin position="7"/>
        <end position="218"/>
    </location>
</feature>
<dbReference type="InterPro" id="IPR003043">
    <property type="entry name" value="Uropor_MeTrfase_CS"/>
</dbReference>
<keyword evidence="13" id="KW-1185">Reference proteome</keyword>
<dbReference type="PROSITE" id="PS00840">
    <property type="entry name" value="SUMT_2"/>
    <property type="match status" value="1"/>
</dbReference>
<evidence type="ECO:0000313" key="13">
    <source>
        <dbReference type="Proteomes" id="UP001138793"/>
    </source>
</evidence>
<dbReference type="RefSeq" id="WP_149476088.1">
    <property type="nucleotide sequence ID" value="NZ_JAGGMB010000008.1"/>
</dbReference>
<dbReference type="InterPro" id="IPR000878">
    <property type="entry name" value="4pyrrol_Mease"/>
</dbReference>
<comment type="caution">
    <text evidence="12">The sequence shown here is derived from an EMBL/GenBank/DDBJ whole genome shotgun (WGS) entry which is preliminary data.</text>
</comment>
<dbReference type="FunFam" id="3.40.1010.10:FF:000001">
    <property type="entry name" value="Siroheme synthase"/>
    <property type="match status" value="1"/>
</dbReference>
<name>A0A9X0YT10_9BACI</name>
<dbReference type="Gene3D" id="3.30.950.10">
    <property type="entry name" value="Methyltransferase, Cobalt-precorrin-4 Transmethylase, Domain 2"/>
    <property type="match status" value="1"/>
</dbReference>
<keyword evidence="7" id="KW-0627">Porphyrin biosynthesis</keyword>
<evidence type="ECO:0000256" key="9">
    <source>
        <dbReference type="RuleBase" id="RU003960"/>
    </source>
</evidence>
<dbReference type="InterPro" id="IPR014777">
    <property type="entry name" value="4pyrrole_Mease_sub1"/>
</dbReference>
<keyword evidence="12" id="KW-0456">Lyase</keyword>
<dbReference type="EMBL" id="JAGGMB010000008">
    <property type="protein sequence ID" value="MBP2078398.1"/>
    <property type="molecule type" value="Genomic_DNA"/>
</dbReference>
<evidence type="ECO:0000256" key="3">
    <source>
        <dbReference type="ARBA" id="ARBA00018323"/>
    </source>
</evidence>
<organism evidence="12 13">
    <name type="scientific">Oceanobacillus polygoni</name>
    <dbReference type="NCBI Taxonomy" id="1235259"/>
    <lineage>
        <taxon>Bacteria</taxon>
        <taxon>Bacillati</taxon>
        <taxon>Bacillota</taxon>
        <taxon>Bacilli</taxon>
        <taxon>Bacillales</taxon>
        <taxon>Bacillaceae</taxon>
        <taxon>Oceanobacillus</taxon>
    </lineage>
</organism>
<reference evidence="12" key="1">
    <citation type="submission" date="2021-03" db="EMBL/GenBank/DDBJ databases">
        <title>Genomic Encyclopedia of Type Strains, Phase IV (KMG-IV): sequencing the most valuable type-strain genomes for metagenomic binning, comparative biology and taxonomic classification.</title>
        <authorList>
            <person name="Goeker M."/>
        </authorList>
    </citation>
    <scope>NUCLEOTIDE SEQUENCE</scope>
    <source>
        <strain evidence="12">DSM 107338</strain>
    </source>
</reference>
<keyword evidence="6" id="KW-0949">S-adenosyl-L-methionine</keyword>
<evidence type="ECO:0000256" key="2">
    <source>
        <dbReference type="ARBA" id="ARBA00012162"/>
    </source>
</evidence>
<dbReference type="InterPro" id="IPR035996">
    <property type="entry name" value="4pyrrol_Methylase_sf"/>
</dbReference>
<dbReference type="InterPro" id="IPR050161">
    <property type="entry name" value="Siro_Cobalamin_biosynth"/>
</dbReference>
<evidence type="ECO:0000256" key="7">
    <source>
        <dbReference type="ARBA" id="ARBA00023244"/>
    </source>
</evidence>
<gene>
    <name evidence="12" type="ORF">J2Z64_002662</name>
</gene>
<dbReference type="NCBIfam" id="TIGR01469">
    <property type="entry name" value="cobA_cysG_Cterm"/>
    <property type="match status" value="1"/>
</dbReference>
<dbReference type="PANTHER" id="PTHR45790:SF3">
    <property type="entry name" value="S-ADENOSYL-L-METHIONINE-DEPENDENT UROPORPHYRINOGEN III METHYLTRANSFERASE, CHLOROPLASTIC"/>
    <property type="match status" value="1"/>
</dbReference>
<dbReference type="Pfam" id="PF00590">
    <property type="entry name" value="TP_methylase"/>
    <property type="match status" value="1"/>
</dbReference>
<evidence type="ECO:0000256" key="6">
    <source>
        <dbReference type="ARBA" id="ARBA00022691"/>
    </source>
</evidence>
<dbReference type="SUPFAM" id="SSF69618">
    <property type="entry name" value="HemD-like"/>
    <property type="match status" value="1"/>
</dbReference>
<dbReference type="Gene3D" id="3.40.50.10090">
    <property type="match status" value="2"/>
</dbReference>
<dbReference type="Gene3D" id="3.40.1010.10">
    <property type="entry name" value="Cobalt-precorrin-4 Transmethylase, Domain 1"/>
    <property type="match status" value="1"/>
</dbReference>
<proteinExistence type="inferred from homology"/>
<evidence type="ECO:0000259" key="10">
    <source>
        <dbReference type="Pfam" id="PF00590"/>
    </source>
</evidence>
<dbReference type="Proteomes" id="UP001138793">
    <property type="component" value="Unassembled WGS sequence"/>
</dbReference>
<dbReference type="InterPro" id="IPR003754">
    <property type="entry name" value="4pyrrol_synth_uPrphyn_synth"/>
</dbReference>
<dbReference type="FunFam" id="3.30.950.10:FF:000001">
    <property type="entry name" value="Siroheme synthase"/>
    <property type="match status" value="1"/>
</dbReference>
<sequence>MGKQGCVYLIGAGPGDIGLLTLKGYTYLQRADVVLYDRLVNPLLLEWAPPQAEFIYCGKMPKKHILRQEAINDLLVQHGLEGKNVVRLKGGDPSVFGRVGEEVEVLKNAGVAYEIVPGITAGIGAAAYADVPVTHREHSHSFAVITGHDKSPSGEPLIDWQALAKGIDTIAFYMGLANLPYIADQLISHGRSSETPVLLIQWGTTGKQRTLQGSLATIVERAKAEQFKNPAIILVGEVSKLKKGESWFESQPLFSQHLLLGRTNEEPSEIGEHLRDKGAEVFEFPRMQVKKYRLTEANMATDRDLLFLSPASVEVFFESLQRNKIDIRTIQGNLYGLSKKTIMALEAYHCRAEEIADRTSNDSRLLIFGDTSWADLEEERERFALEHDFIITHAYDRVHQTEHTFSRLRDEERIDTIIFPNARSVETVTAGLQACGESPSVISRHARVICFGGKSKQAATNAGYSVHTVLARPSEDALFEELLKKEAPHAVVLS</sequence>
<dbReference type="NCBIfam" id="NF004790">
    <property type="entry name" value="PRK06136.1"/>
    <property type="match status" value="1"/>
</dbReference>
<dbReference type="PROSITE" id="PS00839">
    <property type="entry name" value="SUMT_1"/>
    <property type="match status" value="1"/>
</dbReference>
<evidence type="ECO:0000259" key="11">
    <source>
        <dbReference type="Pfam" id="PF02602"/>
    </source>
</evidence>
<dbReference type="PANTHER" id="PTHR45790">
    <property type="entry name" value="SIROHEME SYNTHASE-RELATED"/>
    <property type="match status" value="1"/>
</dbReference>
<protein>
    <recommendedName>
        <fullName evidence="3">Uroporphyrinogen-III C-methyltransferase</fullName>
        <ecNumber evidence="2">2.1.1.107</ecNumber>
    </recommendedName>
    <alternativeName>
        <fullName evidence="8">Uroporphyrinogen III methylase</fullName>
    </alternativeName>
</protein>
<dbReference type="GO" id="GO:0019354">
    <property type="term" value="P:siroheme biosynthetic process"/>
    <property type="evidence" value="ECO:0007669"/>
    <property type="project" value="InterPro"/>
</dbReference>
<dbReference type="GO" id="GO:0004852">
    <property type="term" value="F:uroporphyrinogen-III synthase activity"/>
    <property type="evidence" value="ECO:0007669"/>
    <property type="project" value="InterPro"/>
</dbReference>
<dbReference type="GO" id="GO:0032259">
    <property type="term" value="P:methylation"/>
    <property type="evidence" value="ECO:0007669"/>
    <property type="project" value="UniProtKB-KW"/>
</dbReference>
<evidence type="ECO:0000256" key="4">
    <source>
        <dbReference type="ARBA" id="ARBA00022603"/>
    </source>
</evidence>
<keyword evidence="4 9" id="KW-0489">Methyltransferase</keyword>